<gene>
    <name evidence="3" type="ORF">HDA43_006120</name>
</gene>
<dbReference type="InterPro" id="IPR052021">
    <property type="entry name" value="Type-I_RS_S_subunit"/>
</dbReference>
<dbReference type="RefSeq" id="WP_179827677.1">
    <property type="nucleotide sequence ID" value="NZ_JACCCO010000003.1"/>
</dbReference>
<keyword evidence="4" id="KW-1185">Reference proteome</keyword>
<dbReference type="GO" id="GO:0009307">
    <property type="term" value="P:DNA restriction-modification system"/>
    <property type="evidence" value="ECO:0007669"/>
    <property type="project" value="UniProtKB-KW"/>
</dbReference>
<keyword evidence="2" id="KW-0238">DNA-binding</keyword>
<dbReference type="EC" id="3.1.21.3" evidence="3"/>
<dbReference type="CDD" id="cd17253">
    <property type="entry name" value="RMtype1_S_Eco933I-TRD2-CR2_like"/>
    <property type="match status" value="2"/>
</dbReference>
<dbReference type="AlphaFoldDB" id="A0A852V9F7"/>
<organism evidence="3 4">
    <name type="scientific">Streptosporangium sandarakinum</name>
    <dbReference type="NCBI Taxonomy" id="1260955"/>
    <lineage>
        <taxon>Bacteria</taxon>
        <taxon>Bacillati</taxon>
        <taxon>Actinomycetota</taxon>
        <taxon>Actinomycetes</taxon>
        <taxon>Streptosporangiales</taxon>
        <taxon>Streptosporangiaceae</taxon>
        <taxon>Streptosporangium</taxon>
    </lineage>
</organism>
<evidence type="ECO:0000256" key="1">
    <source>
        <dbReference type="ARBA" id="ARBA00022747"/>
    </source>
</evidence>
<accession>A0A852V9F7</accession>
<sequence>MSWKRIPLRGAAEVALGRQRSPQHAEGPHMVPYLRAANVKDGQLALDDVLTMNFTPQEQRIFSLRPGDVLVTEGSGSLSSVGAAAVWSGEIEGTVCFQNTLLRLRPRPGVTDGRFLGWWARSAFGSGLFASVATGANIYHVSAERVRALPIEVPSLEKQGRIADFLDGQVTQTLQIQVMRAKQRLILNERAASLITEVLVPGVAGDTWPWNWLPEMQDRPVVRLGYLCRLQSGITMDSSRAMDGDVVTRPYLRVANVQAGHVDLSSLAEVTVPRKVAERSTLRTGDVLMTEGGDLDKLGRGTVWSGEIEDCLHQNHVFALRPDLKKLDPEYLALMTQTLHGRCYFESTGVKTTNLASTNSSKILGFPVPLPSVEQQRRLVRQVEVQMAAIDNARRALDEQSRLLRERQQALITAAVTGQIDVTTARGVMD</sequence>
<dbReference type="SUPFAM" id="SSF116734">
    <property type="entry name" value="DNA methylase specificity domain"/>
    <property type="match status" value="2"/>
</dbReference>
<dbReference type="Gene3D" id="3.90.220.20">
    <property type="entry name" value="DNA methylase specificity domains"/>
    <property type="match status" value="2"/>
</dbReference>
<dbReference type="GO" id="GO:0003677">
    <property type="term" value="F:DNA binding"/>
    <property type="evidence" value="ECO:0007669"/>
    <property type="project" value="UniProtKB-KW"/>
</dbReference>
<dbReference type="InterPro" id="IPR044946">
    <property type="entry name" value="Restrct_endonuc_typeI_TRD_sf"/>
</dbReference>
<dbReference type="PANTHER" id="PTHR30408">
    <property type="entry name" value="TYPE-1 RESTRICTION ENZYME ECOKI SPECIFICITY PROTEIN"/>
    <property type="match status" value="1"/>
</dbReference>
<dbReference type="Proteomes" id="UP000576393">
    <property type="component" value="Unassembled WGS sequence"/>
</dbReference>
<keyword evidence="3" id="KW-0378">Hydrolase</keyword>
<name>A0A852V9F7_9ACTN</name>
<dbReference type="EMBL" id="JACCCO010000003">
    <property type="protein sequence ID" value="NYF43893.1"/>
    <property type="molecule type" value="Genomic_DNA"/>
</dbReference>
<protein>
    <submittedName>
        <fullName evidence="3">Type I restriction enzyme S subunit</fullName>
        <ecNumber evidence="3">3.1.21.3</ecNumber>
    </submittedName>
</protein>
<dbReference type="GO" id="GO:0009035">
    <property type="term" value="F:type I site-specific deoxyribonuclease activity"/>
    <property type="evidence" value="ECO:0007669"/>
    <property type="project" value="UniProtKB-EC"/>
</dbReference>
<keyword evidence="1" id="KW-0680">Restriction system</keyword>
<evidence type="ECO:0000256" key="2">
    <source>
        <dbReference type="ARBA" id="ARBA00023125"/>
    </source>
</evidence>
<evidence type="ECO:0000313" key="4">
    <source>
        <dbReference type="Proteomes" id="UP000576393"/>
    </source>
</evidence>
<dbReference type="PANTHER" id="PTHR30408:SF12">
    <property type="entry name" value="TYPE I RESTRICTION ENZYME MJAVIII SPECIFICITY SUBUNIT"/>
    <property type="match status" value="1"/>
</dbReference>
<comment type="caution">
    <text evidence="3">The sequence shown here is derived from an EMBL/GenBank/DDBJ whole genome shotgun (WGS) entry which is preliminary data.</text>
</comment>
<evidence type="ECO:0000313" key="3">
    <source>
        <dbReference type="EMBL" id="NYF43893.1"/>
    </source>
</evidence>
<reference evidence="3 4" key="1">
    <citation type="submission" date="2020-07" db="EMBL/GenBank/DDBJ databases">
        <title>Sequencing the genomes of 1000 actinobacteria strains.</title>
        <authorList>
            <person name="Klenk H.-P."/>
        </authorList>
    </citation>
    <scope>NUCLEOTIDE SEQUENCE [LARGE SCALE GENOMIC DNA]</scope>
    <source>
        <strain evidence="3 4">DSM 45763</strain>
    </source>
</reference>
<proteinExistence type="predicted"/>